<proteinExistence type="predicted"/>
<accession>A0AAD2E3E8</accession>
<evidence type="ECO:0000256" key="1">
    <source>
        <dbReference type="SAM" id="MobiDB-lite"/>
    </source>
</evidence>
<dbReference type="Proteomes" id="UP000834106">
    <property type="component" value="Chromosome 12"/>
</dbReference>
<feature type="domain" description="SAWADEE" evidence="2">
    <location>
        <begin position="31"/>
        <end position="63"/>
    </location>
</feature>
<evidence type="ECO:0000313" key="3">
    <source>
        <dbReference type="EMBL" id="CAI9773515.1"/>
    </source>
</evidence>
<reference evidence="3" key="1">
    <citation type="submission" date="2023-05" db="EMBL/GenBank/DDBJ databases">
        <authorList>
            <person name="Huff M."/>
        </authorList>
    </citation>
    <scope>NUCLEOTIDE SEQUENCE</scope>
</reference>
<organism evidence="3 4">
    <name type="scientific">Fraxinus pennsylvanica</name>
    <dbReference type="NCBI Taxonomy" id="56036"/>
    <lineage>
        <taxon>Eukaryota</taxon>
        <taxon>Viridiplantae</taxon>
        <taxon>Streptophyta</taxon>
        <taxon>Embryophyta</taxon>
        <taxon>Tracheophyta</taxon>
        <taxon>Spermatophyta</taxon>
        <taxon>Magnoliopsida</taxon>
        <taxon>eudicotyledons</taxon>
        <taxon>Gunneridae</taxon>
        <taxon>Pentapetalae</taxon>
        <taxon>asterids</taxon>
        <taxon>lamiids</taxon>
        <taxon>Lamiales</taxon>
        <taxon>Oleaceae</taxon>
        <taxon>Oleeae</taxon>
        <taxon>Fraxinus</taxon>
    </lineage>
</organism>
<dbReference type="InterPro" id="IPR032001">
    <property type="entry name" value="SAWADEE_dom"/>
</dbReference>
<gene>
    <name evidence="3" type="ORF">FPE_LOCUS20945</name>
</gene>
<name>A0AAD2E3E8_9LAMI</name>
<dbReference type="Pfam" id="PF16719">
    <property type="entry name" value="SAWADEE"/>
    <property type="match status" value="1"/>
</dbReference>
<evidence type="ECO:0000313" key="4">
    <source>
        <dbReference type="Proteomes" id="UP000834106"/>
    </source>
</evidence>
<dbReference type="PANTHER" id="PTHR33827:SF7">
    <property type="entry name" value="PROTEIN SAWADEE HOMEODOMAIN HOMOLOG 2"/>
    <property type="match status" value="1"/>
</dbReference>
<sequence>MEFEAKSARDGAWYDISTFLSHRSLETSDPEGKEQTLYFDAQRRRHDVRGCHCRFLVRYDHDQAEIAGISCGSASAGNPQIATVAGTPQKQPKPEDAAGIGATSASVPRTNISSSDYRLQELHAESASAGNAQIAGSIATPQKQPKPDCQRSLQAPKPHLLLFLLPMNLKHHHP</sequence>
<dbReference type="EMBL" id="OU503047">
    <property type="protein sequence ID" value="CAI9773515.1"/>
    <property type="molecule type" value="Genomic_DNA"/>
</dbReference>
<dbReference type="PANTHER" id="PTHR33827">
    <property type="entry name" value="PROTEIN SAWADEE HOMEODOMAIN HOMOLOG 2"/>
    <property type="match status" value="1"/>
</dbReference>
<dbReference type="GO" id="GO:0003682">
    <property type="term" value="F:chromatin binding"/>
    <property type="evidence" value="ECO:0007669"/>
    <property type="project" value="InterPro"/>
</dbReference>
<dbReference type="AlphaFoldDB" id="A0AAD2E3E8"/>
<protein>
    <recommendedName>
        <fullName evidence="2">SAWADEE domain-containing protein</fullName>
    </recommendedName>
</protein>
<keyword evidence="4" id="KW-1185">Reference proteome</keyword>
<evidence type="ECO:0000259" key="2">
    <source>
        <dbReference type="Pfam" id="PF16719"/>
    </source>
</evidence>
<dbReference type="Gene3D" id="2.30.30.140">
    <property type="match status" value="1"/>
</dbReference>
<dbReference type="InterPro" id="IPR039276">
    <property type="entry name" value="SHH1/2"/>
</dbReference>
<feature type="region of interest" description="Disordered" evidence="1">
    <location>
        <begin position="83"/>
        <end position="111"/>
    </location>
</feature>